<dbReference type="InterPro" id="IPR052550">
    <property type="entry name" value="Pyrimidine_5'-ntase_YjjG"/>
</dbReference>
<protein>
    <submittedName>
        <fullName evidence="1">HAD-superfamily hydrolase, subfamily IA, variant 1</fullName>
    </submittedName>
</protein>
<reference evidence="2" key="1">
    <citation type="submission" date="2007-05" db="EMBL/GenBank/DDBJ databases">
        <title>Complete sequence of Thermotoga petrophila RKU-1.</title>
        <authorList>
            <consortium name="US DOE Joint Genome Institute"/>
            <person name="Copeland A."/>
            <person name="Lucas S."/>
            <person name="Lapidus A."/>
            <person name="Barry K."/>
            <person name="Glavina del Rio T."/>
            <person name="Dalin E."/>
            <person name="Tice H."/>
            <person name="Pitluck S."/>
            <person name="Sims D."/>
            <person name="Brettin T."/>
            <person name="Bruce D."/>
            <person name="Detter J.C."/>
            <person name="Han C."/>
            <person name="Tapia R."/>
            <person name="Schmutz J."/>
            <person name="Larimer F."/>
            <person name="Land M."/>
            <person name="Hauser L."/>
            <person name="Kyrpides N."/>
            <person name="Mikhailova N."/>
            <person name="Nelson K."/>
            <person name="Gogarten J.P."/>
            <person name="Noll K."/>
            <person name="Richardson P."/>
        </authorList>
    </citation>
    <scope>NUCLEOTIDE SEQUENCE [LARGE SCALE GENOMIC DNA]</scope>
    <source>
        <strain evidence="2">ATCC BAA-488 / DSM 13995 / JCM 10881 / RKU-1</strain>
    </source>
</reference>
<dbReference type="STRING" id="390874.Tpet_1576"/>
<gene>
    <name evidence="1" type="ordered locus">Tpet_1576</name>
</gene>
<evidence type="ECO:0000313" key="1">
    <source>
        <dbReference type="EMBL" id="ABQ47582.1"/>
    </source>
</evidence>
<dbReference type="InterPro" id="IPR036412">
    <property type="entry name" value="HAD-like_sf"/>
</dbReference>
<reference evidence="1 2" key="2">
    <citation type="journal article" date="2009" name="Proc. Natl. Acad. Sci. U.S.A.">
        <title>On the chimeric nature, thermophilic origin, and phylogenetic placement of the Thermotogales.</title>
        <authorList>
            <person name="Zhaxybayeva O."/>
            <person name="Swithers K.S."/>
            <person name="Lapierre P."/>
            <person name="Fournier G.P."/>
            <person name="Bickhart D.M."/>
            <person name="DeBoy R.T."/>
            <person name="Nelson K.E."/>
            <person name="Nesbo C.L."/>
            <person name="Doolittle W.F."/>
            <person name="Gogarten J.P."/>
            <person name="Noll K.M."/>
        </authorList>
    </citation>
    <scope>NUCLEOTIDE SEQUENCE [LARGE SCALE GENOMIC DNA]</scope>
    <source>
        <strain evidence="2">ATCC BAA-488 / DSM 13995 / JCM 10881 / RKU-1</strain>
    </source>
</reference>
<dbReference type="NCBIfam" id="TIGR01549">
    <property type="entry name" value="HAD-SF-IA-v1"/>
    <property type="match status" value="1"/>
</dbReference>
<name>A5IN09_THEP1</name>
<dbReference type="Gene3D" id="1.10.150.240">
    <property type="entry name" value="Putative phosphatase, domain 2"/>
    <property type="match status" value="1"/>
</dbReference>
<dbReference type="NCBIfam" id="TIGR02254">
    <property type="entry name" value="YjjG_YfnB"/>
    <property type="match status" value="1"/>
</dbReference>
<dbReference type="InterPro" id="IPR006439">
    <property type="entry name" value="HAD-SF_hydro_IA"/>
</dbReference>
<dbReference type="Proteomes" id="UP000006558">
    <property type="component" value="Chromosome"/>
</dbReference>
<dbReference type="PRINTS" id="PR00413">
    <property type="entry name" value="HADHALOGNASE"/>
</dbReference>
<dbReference type="NCBIfam" id="TIGR01509">
    <property type="entry name" value="HAD-SF-IA-v3"/>
    <property type="match status" value="1"/>
</dbReference>
<dbReference type="InterPro" id="IPR011951">
    <property type="entry name" value="HAD-SF_hydro_IA_YjjG/PynA"/>
</dbReference>
<evidence type="ECO:0000313" key="2">
    <source>
        <dbReference type="Proteomes" id="UP000006558"/>
    </source>
</evidence>
<organism evidence="1 2">
    <name type="scientific">Thermotoga petrophila (strain ATCC BAA-488 / DSM 13995 / JCM 10881 / RKU-1)</name>
    <dbReference type="NCBI Taxonomy" id="390874"/>
    <lineage>
        <taxon>Bacteria</taxon>
        <taxon>Thermotogati</taxon>
        <taxon>Thermotogota</taxon>
        <taxon>Thermotogae</taxon>
        <taxon>Thermotogales</taxon>
        <taxon>Thermotogaceae</taxon>
        <taxon>Thermotoga</taxon>
    </lineage>
</organism>
<dbReference type="AlphaFoldDB" id="A5IN09"/>
<dbReference type="PANTHER" id="PTHR47478:SF1">
    <property type="entry name" value="PYRIMIDINE 5'-NUCLEOTIDASE YJJG"/>
    <property type="match status" value="1"/>
</dbReference>
<proteinExistence type="predicted"/>
<dbReference type="PANTHER" id="PTHR47478">
    <property type="match status" value="1"/>
</dbReference>
<dbReference type="SUPFAM" id="SSF56784">
    <property type="entry name" value="HAD-like"/>
    <property type="match status" value="1"/>
</dbReference>
<dbReference type="InterPro" id="IPR023198">
    <property type="entry name" value="PGP-like_dom2"/>
</dbReference>
<dbReference type="Gene3D" id="3.40.50.1000">
    <property type="entry name" value="HAD superfamily/HAD-like"/>
    <property type="match status" value="1"/>
</dbReference>
<dbReference type="eggNOG" id="COG0637">
    <property type="taxonomic scope" value="Bacteria"/>
</dbReference>
<dbReference type="SFLD" id="SFLDG01135">
    <property type="entry name" value="C1.5.6:_HAD__Beta-PGM__Phospha"/>
    <property type="match status" value="1"/>
</dbReference>
<sequence length="225" mass="26161">MKKGVLFDLDGTILDFEKSEDQALKRTFLKYGIPLTEDQVFLYREINRKWWKLLAEGKVSKDVVVVARFEEFLKTLNIPLDPKEVAKDYLEFLSEEAHFLPGAEEFLERLKKKDLRMAAVTNGVRFVQEKRSRKLKLDRFFEFVLTSEEAGVEKPDPHIFWMALERMKLKKEEVLYVGDDLSSDLKGARNTGIDFVLFSPDGDSSGDFPVARNFEELEKIVEELL</sequence>
<keyword evidence="1" id="KW-0378">Hydrolase</keyword>
<accession>A5IN09</accession>
<dbReference type="Pfam" id="PF13419">
    <property type="entry name" value="HAD_2"/>
    <property type="match status" value="1"/>
</dbReference>
<dbReference type="InterPro" id="IPR041492">
    <property type="entry name" value="HAD_2"/>
</dbReference>
<dbReference type="SFLD" id="SFLDS00003">
    <property type="entry name" value="Haloacid_Dehalogenase"/>
    <property type="match status" value="1"/>
</dbReference>
<dbReference type="InterPro" id="IPR023214">
    <property type="entry name" value="HAD_sf"/>
</dbReference>
<dbReference type="HOGENOM" id="CLU_045011_8_1_0"/>
<dbReference type="GO" id="GO:0008253">
    <property type="term" value="F:5'-nucleotidase activity"/>
    <property type="evidence" value="ECO:0007669"/>
    <property type="project" value="InterPro"/>
</dbReference>
<dbReference type="SFLD" id="SFLDG01129">
    <property type="entry name" value="C1.5:_HAD__Beta-PGM__Phosphata"/>
    <property type="match status" value="1"/>
</dbReference>
<dbReference type="KEGG" id="tpt:Tpet_1576"/>
<dbReference type="RefSeq" id="WP_011943995.1">
    <property type="nucleotide sequence ID" value="NC_009486.1"/>
</dbReference>
<dbReference type="EMBL" id="CP000702">
    <property type="protein sequence ID" value="ABQ47582.1"/>
    <property type="molecule type" value="Genomic_DNA"/>
</dbReference>